<accession>A0A1H5PXT1</accession>
<reference evidence="3" key="1">
    <citation type="submission" date="2016-10" db="EMBL/GenBank/DDBJ databases">
        <authorList>
            <person name="Varghese N."/>
            <person name="Submissions S."/>
        </authorList>
    </citation>
    <scope>NUCLEOTIDE SEQUENCE [LARGE SCALE GENOMIC DNA]</scope>
    <source>
        <strain evidence="3">DSM 45237</strain>
    </source>
</reference>
<evidence type="ECO:0000259" key="1">
    <source>
        <dbReference type="Pfam" id="PF12708"/>
    </source>
</evidence>
<gene>
    <name evidence="2" type="ORF">SAMN04488561_6167</name>
</gene>
<dbReference type="PROSITE" id="PS51318">
    <property type="entry name" value="TAT"/>
    <property type="match status" value="1"/>
</dbReference>
<evidence type="ECO:0000313" key="2">
    <source>
        <dbReference type="EMBL" id="SEF17998.1"/>
    </source>
</evidence>
<dbReference type="Gene3D" id="2.160.20.10">
    <property type="entry name" value="Single-stranded right-handed beta-helix, Pectin lyase-like"/>
    <property type="match status" value="2"/>
</dbReference>
<evidence type="ECO:0000313" key="3">
    <source>
        <dbReference type="Proteomes" id="UP000181980"/>
    </source>
</evidence>
<dbReference type="InterPro" id="IPR011050">
    <property type="entry name" value="Pectin_lyase_fold/virulence"/>
</dbReference>
<dbReference type="OrthoDB" id="4595319at2"/>
<dbReference type="PANTHER" id="PTHR31339">
    <property type="entry name" value="PECTIN LYASE-RELATED"/>
    <property type="match status" value="1"/>
</dbReference>
<keyword evidence="3" id="KW-1185">Reference proteome</keyword>
<dbReference type="Pfam" id="PF12708">
    <property type="entry name" value="Pect-lyase_RHGA_epim"/>
    <property type="match status" value="1"/>
</dbReference>
<dbReference type="InterPro" id="IPR006626">
    <property type="entry name" value="PbH1"/>
</dbReference>
<dbReference type="PANTHER" id="PTHR31339:SF9">
    <property type="entry name" value="PLASMIN AND FIBRONECTIN-BINDING PROTEIN A"/>
    <property type="match status" value="1"/>
</dbReference>
<dbReference type="InterPro" id="IPR051801">
    <property type="entry name" value="GH28_Enzymes"/>
</dbReference>
<dbReference type="InterPro" id="IPR012334">
    <property type="entry name" value="Pectin_lyas_fold"/>
</dbReference>
<dbReference type="EMBL" id="FNUC01000004">
    <property type="protein sequence ID" value="SEF17998.1"/>
    <property type="molecule type" value="Genomic_DNA"/>
</dbReference>
<protein>
    <submittedName>
        <fullName evidence="2">Right handed beta helix region</fullName>
    </submittedName>
</protein>
<dbReference type="InterPro" id="IPR006311">
    <property type="entry name" value="TAT_signal"/>
</dbReference>
<organism evidence="2 3">
    <name type="scientific">Jiangella alba</name>
    <dbReference type="NCBI Taxonomy" id="561176"/>
    <lineage>
        <taxon>Bacteria</taxon>
        <taxon>Bacillati</taxon>
        <taxon>Actinomycetota</taxon>
        <taxon>Actinomycetes</taxon>
        <taxon>Jiangellales</taxon>
        <taxon>Jiangellaceae</taxon>
        <taxon>Jiangella</taxon>
    </lineage>
</organism>
<proteinExistence type="predicted"/>
<name>A0A1H5PXT1_9ACTN</name>
<dbReference type="SMART" id="SM00710">
    <property type="entry name" value="PbH1"/>
    <property type="match status" value="8"/>
</dbReference>
<dbReference type="STRING" id="561176.SAMN04488561_6167"/>
<dbReference type="SUPFAM" id="SSF51126">
    <property type="entry name" value="Pectin lyase-like"/>
    <property type="match status" value="2"/>
</dbReference>
<dbReference type="Proteomes" id="UP000181980">
    <property type="component" value="Unassembled WGS sequence"/>
</dbReference>
<sequence>MATPSEPQSSMARRTMLAALGAGGLTLTAAAGAGAAERSAVPAAGPTMRALLAFDFCLTTTVDQLRAETAPQANYLYYVADAGKEGVFKHDPADTTSADDTGLVLVSTNGKRFKRVFSRDEVRVTWFGATGDGSTDDHDRIQAAIDAVSQLGGGTVYFPAGTYIVSPKTNERRIRLRSKVNLRGEGDNSVLKVKDNAGDYWVILGGFWGEDIVRDVSISHLKIDQNVAANTSCFINGPATQPGRDATGDLWWRQFCIGLFNYDNIEVDHVTFAPTCGVNSVVINNYQCRNARISNCVFDFVKAKGDRNYDNSAIYVNGVAHTITGNRFRAAVEEMAFGAMETHGAQSVVSNNISDGYITGVNAQSSEYGGDIADMTITGNTFSNAAHGIQLWPRKDRPVRNVTIAGNTVSLANKTHNRSGMMGIGTFPGEFMPDTSPFENIVITGNTVLYQEEFEQREVLWEQYAFGIGLMRANDMTNVVIADNVIKNPPLTGIVIGNREKKGTSTNVAVTGNVITNPGHYPAKAERFRAGILVQSAVFGARITDNTIIDTYAQAKGLYAIRANEAEGSYAHVVIRDNLVRSKQGGLWLDLAPGIETDEVRERIAFTPSFPPQSGTFDAGDLLWVTGEVSGPAAPVGYRVLGSGTAGTLTGVTGTGTAGTAKLTVNDAAALRVGQVIVIATGNQVRRIVQIGGTTVRLDRNLDAAASASAVGFAAPRFAPFATVDA</sequence>
<dbReference type="InterPro" id="IPR024535">
    <property type="entry name" value="RHGA/B-epi-like_pectate_lyase"/>
</dbReference>
<dbReference type="AlphaFoldDB" id="A0A1H5PXT1"/>
<feature type="domain" description="Rhamnogalacturonase A/B/Epimerase-like pectate lyase" evidence="1">
    <location>
        <begin position="124"/>
        <end position="232"/>
    </location>
</feature>